<keyword evidence="2" id="KW-1185">Reference proteome</keyword>
<dbReference type="Proteomes" id="UP001177021">
    <property type="component" value="Unassembled WGS sequence"/>
</dbReference>
<accession>A0ACB0J744</accession>
<reference evidence="1" key="1">
    <citation type="submission" date="2023-10" db="EMBL/GenBank/DDBJ databases">
        <authorList>
            <person name="Rodriguez Cubillos JULIANA M."/>
            <person name="De Vega J."/>
        </authorList>
    </citation>
    <scope>NUCLEOTIDE SEQUENCE</scope>
</reference>
<organism evidence="1 2">
    <name type="scientific">Trifolium pratense</name>
    <name type="common">Red clover</name>
    <dbReference type="NCBI Taxonomy" id="57577"/>
    <lineage>
        <taxon>Eukaryota</taxon>
        <taxon>Viridiplantae</taxon>
        <taxon>Streptophyta</taxon>
        <taxon>Embryophyta</taxon>
        <taxon>Tracheophyta</taxon>
        <taxon>Spermatophyta</taxon>
        <taxon>Magnoliopsida</taxon>
        <taxon>eudicotyledons</taxon>
        <taxon>Gunneridae</taxon>
        <taxon>Pentapetalae</taxon>
        <taxon>rosids</taxon>
        <taxon>fabids</taxon>
        <taxon>Fabales</taxon>
        <taxon>Fabaceae</taxon>
        <taxon>Papilionoideae</taxon>
        <taxon>50 kb inversion clade</taxon>
        <taxon>NPAAA clade</taxon>
        <taxon>Hologalegina</taxon>
        <taxon>IRL clade</taxon>
        <taxon>Trifolieae</taxon>
        <taxon>Trifolium</taxon>
    </lineage>
</organism>
<proteinExistence type="predicted"/>
<evidence type="ECO:0000313" key="2">
    <source>
        <dbReference type="Proteomes" id="UP001177021"/>
    </source>
</evidence>
<gene>
    <name evidence="1" type="ORF">MILVUS5_LOCUS10223</name>
</gene>
<name>A0ACB0J744_TRIPR</name>
<protein>
    <submittedName>
        <fullName evidence="1">Uncharacterized protein</fullName>
    </submittedName>
</protein>
<evidence type="ECO:0000313" key="1">
    <source>
        <dbReference type="EMBL" id="CAJ2640360.1"/>
    </source>
</evidence>
<dbReference type="EMBL" id="CASHSV030000024">
    <property type="protein sequence ID" value="CAJ2640360.1"/>
    <property type="molecule type" value="Genomic_DNA"/>
</dbReference>
<comment type="caution">
    <text evidence="1">The sequence shown here is derived from an EMBL/GenBank/DDBJ whole genome shotgun (WGS) entry which is preliminary data.</text>
</comment>
<sequence length="649" mass="74066">MILIGYHPTGAYKLYNPVTQKVHISRDVIVNEEEKWKWEKEPVYNSELQSTFIYPSSSDESDGGDEGEPAAETIQNQGTDSDGNMNLSSDDDDRIHMIARTQRTKRVPARLNDCEITQDNAVNDEGDLIHFALLADSEPLNYRDALKSNVWKRAMEEELKSIEKNQTWKLVDLPDKKKKIDVKWVFKVKLNPDGTISKHKARLVARGFLQKHGIDYNEVFAPVARIETVRLVVALACKNKWSLYHLDVKSAFLNGPLDEEVYVSQPPGFEIKGKEPMVYKLYKALYGLKQAPRAWNKRIYDFLIQIGFKKCAAEFGVYVHCPKDEDIVIICLYVDDLLITGSRIAEIAKVKDKLKSEFEMSDLGELSFFLGMEFMRRGDGIVMHQQKYISELLDKFEMTECKPISNPSDTNSKLDECKDEEGVDPTLFRQMIGSLRYLCNSRPDICYAVSVISKYMNKPKKSHMNAARRIFRYVKGTMRYGLLFPTGLKDDCESLSSYSDSDWGGDATDRRSTSGYVMLYNGASIAWCTKKQPVTALSTCEAEYIAGTFATCQMVWLDSVLRELKCELQKPLKLMIDNKSAINLAKNPVSHGRSKHIETRFHFIREQVMNGNIVLVYCPTEIQLADGFTKSVKLDRFEFLREKLGLVSA</sequence>